<dbReference type="GO" id="GO:0102559">
    <property type="term" value="F:peptide chain release factor N(5)-glutamine methyltransferase activity"/>
    <property type="evidence" value="ECO:0007669"/>
    <property type="project" value="UniProtKB-EC"/>
</dbReference>
<dbReference type="EC" id="2.1.1.297" evidence="1"/>
<dbReference type="InterPro" id="IPR019874">
    <property type="entry name" value="RF_methyltr_PrmC"/>
</dbReference>
<dbReference type="InterPro" id="IPR029063">
    <property type="entry name" value="SAM-dependent_MTases_sf"/>
</dbReference>
<gene>
    <name evidence="7" type="ordered locus">Weevi_0176</name>
</gene>
<reference evidence="7 8" key="1">
    <citation type="journal article" date="2011" name="Stand. Genomic Sci.">
        <title>Complete genome sequence of Weeksella virosa type strain (9751).</title>
        <authorList>
            <person name="Lang E."/>
            <person name="Teshima H."/>
            <person name="Lucas S."/>
            <person name="Lapidus A."/>
            <person name="Hammon N."/>
            <person name="Deshpande S."/>
            <person name="Nolan M."/>
            <person name="Cheng J.F."/>
            <person name="Pitluck S."/>
            <person name="Liolios K."/>
            <person name="Pagani I."/>
            <person name="Mikhailova N."/>
            <person name="Ivanova N."/>
            <person name="Mavromatis K."/>
            <person name="Pati A."/>
            <person name="Tapia R."/>
            <person name="Han C."/>
            <person name="Goodwin L."/>
            <person name="Chen A."/>
            <person name="Palaniappan K."/>
            <person name="Land M."/>
            <person name="Hauser L."/>
            <person name="Chang Y.J."/>
            <person name="Jeffries C.D."/>
            <person name="Brambilla E.M."/>
            <person name="Kopitz M."/>
            <person name="Rohde M."/>
            <person name="Goker M."/>
            <person name="Tindall B.J."/>
            <person name="Detter J.C."/>
            <person name="Woyke T."/>
            <person name="Bristow J."/>
            <person name="Eisen J.A."/>
            <person name="Markowitz V."/>
            <person name="Hugenholtz P."/>
            <person name="Klenk H.P."/>
            <person name="Kyrpides N.C."/>
        </authorList>
    </citation>
    <scope>NUCLEOTIDE SEQUENCE [LARGE SCALE GENOMIC DNA]</scope>
    <source>
        <strain evidence="8">ATCC 43766 / DSM 16922 / JCM 21250 / NBRC 16016 / NCTC 11634 / CL345/78</strain>
    </source>
</reference>
<dbReference type="PROSITE" id="PS00092">
    <property type="entry name" value="N6_MTASE"/>
    <property type="match status" value="1"/>
</dbReference>
<dbReference type="CDD" id="cd02440">
    <property type="entry name" value="AdoMet_MTases"/>
    <property type="match status" value="1"/>
</dbReference>
<dbReference type="eggNOG" id="COG2890">
    <property type="taxonomic scope" value="Bacteria"/>
</dbReference>
<dbReference type="PANTHER" id="PTHR18895">
    <property type="entry name" value="HEMK METHYLTRANSFERASE"/>
    <property type="match status" value="1"/>
</dbReference>
<dbReference type="AlphaFoldDB" id="F0NXC6"/>
<dbReference type="PANTHER" id="PTHR18895:SF74">
    <property type="entry name" value="MTRF1L RELEASE FACTOR GLUTAMINE METHYLTRANSFERASE"/>
    <property type="match status" value="1"/>
</dbReference>
<name>F0NXC6_WEEVC</name>
<sequence length="283" mass="33038">MNLAELEKFFVQSLSTLYDEQETKALFRYYLEEKYHFSTSDFLLPAEHIFRLDEIENDVVALSLGKPIQQILGYAYFMDWKFLVNEFTLIPRPETEELVEWIAKDLHKRTNELRVLDIGTGSGCIPIALKHLLPNAQISAIDFSAQAIAMAKKNAKYNKVEVDFFVHDIFDKFPTEKKYDVLVSNPPYVRNCEKEAMHQNVLNFEPETALFVADDNPLKYYQRIIEVAKEILTAEGVLYLEINQYLSQEMTELYSGDYEYVELRKDLSGHYRMLKASNQKNNL</sequence>
<keyword evidence="4" id="KW-0949">S-adenosyl-L-methionine</keyword>
<evidence type="ECO:0000256" key="2">
    <source>
        <dbReference type="ARBA" id="ARBA00022603"/>
    </source>
</evidence>
<comment type="catalytic activity">
    <reaction evidence="5">
        <text>L-glutaminyl-[peptide chain release factor] + S-adenosyl-L-methionine = N(5)-methyl-L-glutaminyl-[peptide chain release factor] + S-adenosyl-L-homocysteine + H(+)</text>
        <dbReference type="Rhea" id="RHEA:42896"/>
        <dbReference type="Rhea" id="RHEA-COMP:10271"/>
        <dbReference type="Rhea" id="RHEA-COMP:10272"/>
        <dbReference type="ChEBI" id="CHEBI:15378"/>
        <dbReference type="ChEBI" id="CHEBI:30011"/>
        <dbReference type="ChEBI" id="CHEBI:57856"/>
        <dbReference type="ChEBI" id="CHEBI:59789"/>
        <dbReference type="ChEBI" id="CHEBI:61891"/>
        <dbReference type="EC" id="2.1.1.297"/>
    </reaction>
</comment>
<dbReference type="InterPro" id="IPR050320">
    <property type="entry name" value="N5-glutamine_MTase"/>
</dbReference>
<accession>F0NXC6</accession>
<reference evidence="8" key="2">
    <citation type="journal article" date="2011" name="Stand. Genomic Sci.">
        <title>Complete genome sequence of Weeksella virosa type strain (9751T).</title>
        <authorList>
            <person name="Lang E."/>
            <person name="Teshima H."/>
            <person name="Lucas S."/>
            <person name="Lapidus A."/>
            <person name="Hammon N."/>
            <person name="Deshpande S."/>
            <person name="Nolan M."/>
            <person name="Cheng J."/>
            <person name="Pitluck S."/>
            <person name="Liolios K."/>
            <person name="Pagani I."/>
            <person name="Mikhailova N."/>
            <person name="Ivanova N."/>
            <person name="Mavromatis K."/>
            <person name="Pati A."/>
            <person name="Tapia R."/>
            <person name="Han C."/>
            <person name="Goodwin L."/>
            <person name="Chen A."/>
            <person name="Palaniappan K."/>
            <person name="Land M."/>
            <person name="Hauser L."/>
            <person name="Chang Y."/>
            <person name="Jeffries C."/>
            <person name="Brambilla E."/>
            <person name="Kopitz M."/>
            <person name="Rohde M."/>
            <person name="Goker M."/>
            <person name="Tindall B."/>
            <person name="Detter J."/>
            <person name="Woyke T."/>
            <person name="Bristow J."/>
            <person name="Eisen J."/>
            <person name="Markowitz V."/>
            <person name="Hugenholtz P."/>
            <person name="Klenk H."/>
            <person name="Kyrpides N."/>
        </authorList>
    </citation>
    <scope>NUCLEOTIDE SEQUENCE [LARGE SCALE GENOMIC DNA]</scope>
    <source>
        <strain evidence="8">ATCC 43766 / DSM 16922 / JCM 21250 / NBRC 16016 / NCTC 11634 / CL345/78</strain>
    </source>
</reference>
<evidence type="ECO:0000256" key="1">
    <source>
        <dbReference type="ARBA" id="ARBA00012771"/>
    </source>
</evidence>
<protein>
    <recommendedName>
        <fullName evidence="1">peptide chain release factor N(5)-glutamine methyltransferase</fullName>
        <ecNumber evidence="1">2.1.1.297</ecNumber>
    </recommendedName>
</protein>
<dbReference type="InterPro" id="IPR004556">
    <property type="entry name" value="HemK-like"/>
</dbReference>
<evidence type="ECO:0000313" key="7">
    <source>
        <dbReference type="EMBL" id="ADX66900.1"/>
    </source>
</evidence>
<dbReference type="InterPro" id="IPR007848">
    <property type="entry name" value="Small_mtfrase_dom"/>
</dbReference>
<dbReference type="Pfam" id="PF05175">
    <property type="entry name" value="MTS"/>
    <property type="match status" value="1"/>
</dbReference>
<dbReference type="Proteomes" id="UP000008641">
    <property type="component" value="Chromosome"/>
</dbReference>
<dbReference type="GO" id="GO:0032259">
    <property type="term" value="P:methylation"/>
    <property type="evidence" value="ECO:0007669"/>
    <property type="project" value="UniProtKB-KW"/>
</dbReference>
<feature type="domain" description="Methyltransferase small" evidence="6">
    <location>
        <begin position="104"/>
        <end position="193"/>
    </location>
</feature>
<dbReference type="KEGG" id="wvi:Weevi_0176"/>
<dbReference type="GO" id="GO:0003676">
    <property type="term" value="F:nucleic acid binding"/>
    <property type="evidence" value="ECO:0007669"/>
    <property type="project" value="InterPro"/>
</dbReference>
<evidence type="ECO:0000256" key="3">
    <source>
        <dbReference type="ARBA" id="ARBA00022679"/>
    </source>
</evidence>
<proteinExistence type="predicted"/>
<dbReference type="Gene3D" id="3.40.50.150">
    <property type="entry name" value="Vaccinia Virus protein VP39"/>
    <property type="match status" value="1"/>
</dbReference>
<evidence type="ECO:0000256" key="5">
    <source>
        <dbReference type="ARBA" id="ARBA00048391"/>
    </source>
</evidence>
<evidence type="ECO:0000313" key="8">
    <source>
        <dbReference type="Proteomes" id="UP000008641"/>
    </source>
</evidence>
<evidence type="ECO:0000259" key="6">
    <source>
        <dbReference type="Pfam" id="PF05175"/>
    </source>
</evidence>
<evidence type="ECO:0000256" key="4">
    <source>
        <dbReference type="ARBA" id="ARBA00022691"/>
    </source>
</evidence>
<organism evidence="7 8">
    <name type="scientific">Weeksella virosa (strain ATCC 43766 / DSM 16922 / JCM 21250 / CCUG 30538 / CDC 9751 / IAM 14551 / NBRC 16016 / NCTC 11634 / CL345/78)</name>
    <dbReference type="NCBI Taxonomy" id="865938"/>
    <lineage>
        <taxon>Bacteria</taxon>
        <taxon>Pseudomonadati</taxon>
        <taxon>Bacteroidota</taxon>
        <taxon>Flavobacteriia</taxon>
        <taxon>Flavobacteriales</taxon>
        <taxon>Weeksellaceae</taxon>
        <taxon>Weeksella</taxon>
    </lineage>
</organism>
<keyword evidence="8" id="KW-1185">Reference proteome</keyword>
<dbReference type="HOGENOM" id="CLU_018398_3_2_10"/>
<keyword evidence="2 7" id="KW-0489">Methyltransferase</keyword>
<dbReference type="OrthoDB" id="9800643at2"/>
<dbReference type="NCBIfam" id="TIGR00536">
    <property type="entry name" value="hemK_fam"/>
    <property type="match status" value="1"/>
</dbReference>
<dbReference type="NCBIfam" id="TIGR03534">
    <property type="entry name" value="RF_mod_PrmC"/>
    <property type="match status" value="1"/>
</dbReference>
<dbReference type="RefSeq" id="WP_013597292.1">
    <property type="nucleotide sequence ID" value="NC_015144.1"/>
</dbReference>
<dbReference type="EMBL" id="CP002455">
    <property type="protein sequence ID" value="ADX66900.1"/>
    <property type="molecule type" value="Genomic_DNA"/>
</dbReference>
<keyword evidence="3" id="KW-0808">Transferase</keyword>
<dbReference type="STRING" id="865938.Weevi_0176"/>
<dbReference type="InterPro" id="IPR002052">
    <property type="entry name" value="DNA_methylase_N6_adenine_CS"/>
</dbReference>
<dbReference type="SUPFAM" id="SSF53335">
    <property type="entry name" value="S-adenosyl-L-methionine-dependent methyltransferases"/>
    <property type="match status" value="1"/>
</dbReference>